<dbReference type="GO" id="GO:0016763">
    <property type="term" value="F:pentosyltransferase activity"/>
    <property type="evidence" value="ECO:0007669"/>
    <property type="project" value="TreeGrafter"/>
</dbReference>
<organism evidence="10 11">
    <name type="scientific">Legionella worsleiensis</name>
    <dbReference type="NCBI Taxonomy" id="45076"/>
    <lineage>
        <taxon>Bacteria</taxon>
        <taxon>Pseudomonadati</taxon>
        <taxon>Pseudomonadota</taxon>
        <taxon>Gammaproteobacteria</taxon>
        <taxon>Legionellales</taxon>
        <taxon>Legionellaceae</taxon>
        <taxon>Legionella</taxon>
    </lineage>
</organism>
<feature type="transmembrane region" description="Helical" evidence="8">
    <location>
        <begin position="261"/>
        <end position="283"/>
    </location>
</feature>
<proteinExistence type="predicted"/>
<keyword evidence="7 8" id="KW-0472">Membrane</keyword>
<dbReference type="OrthoDB" id="108054at2"/>
<keyword evidence="11" id="KW-1185">Reference proteome</keyword>
<dbReference type="RefSeq" id="WP_083501566.1">
    <property type="nucleotide sequence ID" value="NZ_CBCRUR010000006.1"/>
</dbReference>
<feature type="transmembrane region" description="Helical" evidence="8">
    <location>
        <begin position="29"/>
        <end position="52"/>
    </location>
</feature>
<accession>A0A0W1AJK8</accession>
<protein>
    <submittedName>
        <fullName evidence="10">Glycosyl transferase</fullName>
    </submittedName>
</protein>
<dbReference type="Pfam" id="PF13231">
    <property type="entry name" value="PMT_2"/>
    <property type="match status" value="1"/>
</dbReference>
<evidence type="ECO:0000256" key="2">
    <source>
        <dbReference type="ARBA" id="ARBA00022475"/>
    </source>
</evidence>
<feature type="transmembrane region" description="Helical" evidence="8">
    <location>
        <begin position="173"/>
        <end position="203"/>
    </location>
</feature>
<dbReference type="GO" id="GO:0005886">
    <property type="term" value="C:plasma membrane"/>
    <property type="evidence" value="ECO:0007669"/>
    <property type="project" value="UniProtKB-SubCell"/>
</dbReference>
<evidence type="ECO:0000256" key="6">
    <source>
        <dbReference type="ARBA" id="ARBA00022989"/>
    </source>
</evidence>
<gene>
    <name evidence="10" type="ORF">Lwor_0587</name>
</gene>
<feature type="transmembrane region" description="Helical" evidence="8">
    <location>
        <begin position="122"/>
        <end position="138"/>
    </location>
</feature>
<reference evidence="10 11" key="1">
    <citation type="submission" date="2015-11" db="EMBL/GenBank/DDBJ databases">
        <title>Genomic analysis of 38 Legionella species identifies large and diverse effector repertoires.</title>
        <authorList>
            <person name="Burstein D."/>
            <person name="Amaro F."/>
            <person name="Zusman T."/>
            <person name="Lifshitz Z."/>
            <person name="Cohen O."/>
            <person name="Gilbert J.A."/>
            <person name="Pupko T."/>
            <person name="Shuman H.A."/>
            <person name="Segal G."/>
        </authorList>
    </citation>
    <scope>NUCLEOTIDE SEQUENCE [LARGE SCALE GENOMIC DNA]</scope>
    <source>
        <strain evidence="10 11">ATCC 49508</strain>
    </source>
</reference>
<dbReference type="InterPro" id="IPR038731">
    <property type="entry name" value="RgtA/B/C-like"/>
</dbReference>
<feature type="transmembrane region" description="Helical" evidence="8">
    <location>
        <begin position="93"/>
        <end position="113"/>
    </location>
</feature>
<dbReference type="InterPro" id="IPR050297">
    <property type="entry name" value="LipidA_mod_glycosyltrf_83"/>
</dbReference>
<evidence type="ECO:0000313" key="11">
    <source>
        <dbReference type="Proteomes" id="UP000054662"/>
    </source>
</evidence>
<dbReference type="PATRIC" id="fig|45076.6.peg.646"/>
<comment type="subcellular location">
    <subcellularLocation>
        <location evidence="1">Cell membrane</location>
        <topology evidence="1">Multi-pass membrane protein</topology>
    </subcellularLocation>
</comment>
<evidence type="ECO:0000259" key="9">
    <source>
        <dbReference type="Pfam" id="PF13231"/>
    </source>
</evidence>
<keyword evidence="5 8" id="KW-0812">Transmembrane</keyword>
<evidence type="ECO:0000256" key="7">
    <source>
        <dbReference type="ARBA" id="ARBA00023136"/>
    </source>
</evidence>
<keyword evidence="4 10" id="KW-0808">Transferase</keyword>
<feature type="domain" description="Glycosyltransferase RgtA/B/C/D-like" evidence="9">
    <location>
        <begin position="73"/>
        <end position="229"/>
    </location>
</feature>
<keyword evidence="6 8" id="KW-1133">Transmembrane helix</keyword>
<evidence type="ECO:0000256" key="8">
    <source>
        <dbReference type="SAM" id="Phobius"/>
    </source>
</evidence>
<dbReference type="GO" id="GO:0009103">
    <property type="term" value="P:lipopolysaccharide biosynthetic process"/>
    <property type="evidence" value="ECO:0007669"/>
    <property type="project" value="UniProtKB-ARBA"/>
</dbReference>
<evidence type="ECO:0000313" key="10">
    <source>
        <dbReference type="EMBL" id="KTD81549.1"/>
    </source>
</evidence>
<evidence type="ECO:0000256" key="4">
    <source>
        <dbReference type="ARBA" id="ARBA00022679"/>
    </source>
</evidence>
<dbReference type="EMBL" id="LNZC01000004">
    <property type="protein sequence ID" value="KTD81549.1"/>
    <property type="molecule type" value="Genomic_DNA"/>
</dbReference>
<comment type="caution">
    <text evidence="10">The sequence shown here is derived from an EMBL/GenBank/DDBJ whole genome shotgun (WGS) entry which is preliminary data.</text>
</comment>
<dbReference type="PANTHER" id="PTHR33908:SF11">
    <property type="entry name" value="MEMBRANE PROTEIN"/>
    <property type="match status" value="1"/>
</dbReference>
<feature type="transmembrane region" description="Helical" evidence="8">
    <location>
        <begin position="303"/>
        <end position="324"/>
    </location>
</feature>
<feature type="transmembrane region" description="Helical" evidence="8">
    <location>
        <begin position="209"/>
        <end position="229"/>
    </location>
</feature>
<evidence type="ECO:0000256" key="5">
    <source>
        <dbReference type="ARBA" id="ARBA00022692"/>
    </source>
</evidence>
<name>A0A0W1AJK8_9GAMM</name>
<feature type="transmembrane region" description="Helical" evidence="8">
    <location>
        <begin position="358"/>
        <end position="379"/>
    </location>
</feature>
<sequence>MHMNSLVNSLATLKEYVFPEIKKMKPQNLFVFFILGFSIIYSLIPSLAYQSILPDSAQNLSWGHTWAWSYNRHPPLGTWFITFMSMICANNEVATFSASILCLSISLVFIFLLSKRYLGSKDAFVACVISSFSLYYQTNFVLQFNQNSIMLPFWVLLCYFFDRCIHSNSMRDWFCLAMATAAAVLAKYESLLIIFITLIYLLGHLNRKYLYRLILATLLTLLLLTPHLISVAQHGYLTLEFIRSKVSGNMGYYVFNRHVYYPIKALIEQLAHLLPAIALLLLLIKTKKVHLAPYKQTCNKWNYLTYLGVAPLGLVILLSFVFGFKIQPEWGFPLFSFSIPALFSFFNLKSRPTLLKPLLLTALLIHGSSLGIYMATNYFSLKLTRTNNPSYLLAQLAQDYWRQWTKEPLLYVAGDENYDYYLAAYLPNKPMLLEGYSFRLSPWLDKNDIKKQGMLIVMQGCDPMRNKQLAVRYAAQDSKCIAIPLSNKYQPQSIKLTLMRVPPELTGRE</sequence>
<keyword evidence="3" id="KW-0328">Glycosyltransferase</keyword>
<keyword evidence="2" id="KW-1003">Cell membrane</keyword>
<evidence type="ECO:0000256" key="1">
    <source>
        <dbReference type="ARBA" id="ARBA00004651"/>
    </source>
</evidence>
<dbReference type="Proteomes" id="UP000054662">
    <property type="component" value="Unassembled WGS sequence"/>
</dbReference>
<dbReference type="PANTHER" id="PTHR33908">
    <property type="entry name" value="MANNOSYLTRANSFERASE YKCB-RELATED"/>
    <property type="match status" value="1"/>
</dbReference>
<evidence type="ECO:0000256" key="3">
    <source>
        <dbReference type="ARBA" id="ARBA00022676"/>
    </source>
</evidence>
<dbReference type="STRING" id="45076.Lwor_0587"/>
<dbReference type="AlphaFoldDB" id="A0A0W1AJK8"/>